<protein>
    <submittedName>
        <fullName evidence="3">XaxA</fullName>
    </submittedName>
</protein>
<keyword evidence="1" id="KW-0175">Coiled coil</keyword>
<feature type="coiled-coil region" evidence="1">
    <location>
        <begin position="167"/>
        <end position="194"/>
    </location>
</feature>
<proteinExistence type="predicted"/>
<evidence type="ECO:0000256" key="1">
    <source>
        <dbReference type="SAM" id="Coils"/>
    </source>
</evidence>
<sequence>MEKYMLLAQLPAEKTLNETDIPSATLQLLTGKQAGVARPGGIFTKEDLINIKLYVKKGLSLPFNLEEVKNYLGYQKVDIPGLEPEDIHTLFEEIRIHSLSWSGVENDIMQQSIDLEIVGKQITETGGNIISIINEMPIIERIKKKLGELSDRQLASITYTNEDKEVSHALEEILDNMKNDIQKQQQKTEKVKTEVSDFKLKLIGGRLSNGGIAFGLQPQVENKKKLMKDNKMSVGIKDLDEKIIEKKAEITQLKKDYDKFVGLAFSGIAAGLIGLAITGGIFGAKAEEVRKRKNALIEEVRGLEESIKGKRALQESMTNLSLDFSDIDTRLLDAEVALNHLDYMWQSMLTQINASRDKFAEINDALKLTSFITKFQQVISPWKEVEGSAKQLVKVFDEALKEYKQRYN</sequence>
<dbReference type="PATRIC" id="fig|230089.6.peg.3678"/>
<dbReference type="OrthoDB" id="6844944at2"/>
<dbReference type="AlphaFoldDB" id="A0A0F7LQ33"/>
<dbReference type="Gene3D" id="1.20.1170.10">
    <property type="match status" value="1"/>
</dbReference>
<name>A0A0F7LQ33_9GAMM</name>
<reference evidence="3 4" key="1">
    <citation type="journal article" date="2015" name="J. Biotechnol.">
        <title>Complete genome sequence of Photorhabdus temperata subsp. thracensis 39-8(T), an entomopathogenic bacterium for the improved commercial bioinsecticide.</title>
        <authorList>
            <person name="Kwak Y."/>
            <person name="Shin J.H."/>
        </authorList>
    </citation>
    <scope>NUCLEOTIDE SEQUENCE [LARGE SCALE GENOMIC DNA]</scope>
    <source>
        <strain evidence="3 4">DSM 15199</strain>
    </source>
</reference>
<gene>
    <name evidence="3" type="ORF">VY86_16290</name>
</gene>
<dbReference type="EMBL" id="CP011104">
    <property type="protein sequence ID" value="AKH64665.1"/>
    <property type="molecule type" value="Genomic_DNA"/>
</dbReference>
<organism evidence="3 4">
    <name type="scientific">Photorhabdus thracensis</name>
    <dbReference type="NCBI Taxonomy" id="230089"/>
    <lineage>
        <taxon>Bacteria</taxon>
        <taxon>Pseudomonadati</taxon>
        <taxon>Pseudomonadota</taxon>
        <taxon>Gammaproteobacteria</taxon>
        <taxon>Enterobacterales</taxon>
        <taxon>Morganellaceae</taxon>
        <taxon>Photorhabdus</taxon>
    </lineage>
</organism>
<dbReference type="RefSeq" id="WP_046975751.1">
    <property type="nucleotide sequence ID" value="NZ_CAWQPG010000149.1"/>
</dbReference>
<dbReference type="SUPFAM" id="SSF58100">
    <property type="entry name" value="Bacterial hemolysins"/>
    <property type="match status" value="1"/>
</dbReference>
<reference evidence="4" key="2">
    <citation type="submission" date="2015-03" db="EMBL/GenBank/DDBJ databases">
        <title>Genome sequence of Azospirillum thiophilum strain DSM 21654T.</title>
        <authorList>
            <person name="Kwak Y."/>
            <person name="Shin J.-H."/>
        </authorList>
    </citation>
    <scope>NUCLEOTIDE SEQUENCE [LARGE SCALE GENOMIC DNA]</scope>
    <source>
        <strain evidence="4">DSM 15199</strain>
    </source>
</reference>
<accession>A0A0F7LQ33</accession>
<keyword evidence="2" id="KW-0812">Transmembrane</keyword>
<keyword evidence="2" id="KW-0472">Membrane</keyword>
<dbReference type="Proteomes" id="UP000034866">
    <property type="component" value="Chromosome"/>
</dbReference>
<feature type="transmembrane region" description="Helical" evidence="2">
    <location>
        <begin position="260"/>
        <end position="284"/>
    </location>
</feature>
<keyword evidence="4" id="KW-1185">Reference proteome</keyword>
<dbReference type="NCBIfam" id="NF033928">
    <property type="entry name" value="alph_xenorhab_A"/>
    <property type="match status" value="1"/>
</dbReference>
<dbReference type="CDD" id="cd22657">
    <property type="entry name" value="ClyA_XaxA-like"/>
    <property type="match status" value="1"/>
</dbReference>
<dbReference type="KEGG" id="ptt:VY86_16290"/>
<evidence type="ECO:0000256" key="2">
    <source>
        <dbReference type="SAM" id="Phobius"/>
    </source>
</evidence>
<keyword evidence="2" id="KW-1133">Transmembrane helix</keyword>
<evidence type="ECO:0000313" key="3">
    <source>
        <dbReference type="EMBL" id="AKH64665.1"/>
    </source>
</evidence>
<evidence type="ECO:0000313" key="4">
    <source>
        <dbReference type="Proteomes" id="UP000034866"/>
    </source>
</evidence>